<keyword evidence="3" id="KW-0812">Transmembrane</keyword>
<name>A0AA88RJR9_9ASTE</name>
<dbReference type="AlphaFoldDB" id="A0AA88RJR9"/>
<organism evidence="5 6">
    <name type="scientific">Escallonia rubra</name>
    <dbReference type="NCBI Taxonomy" id="112253"/>
    <lineage>
        <taxon>Eukaryota</taxon>
        <taxon>Viridiplantae</taxon>
        <taxon>Streptophyta</taxon>
        <taxon>Embryophyta</taxon>
        <taxon>Tracheophyta</taxon>
        <taxon>Spermatophyta</taxon>
        <taxon>Magnoliopsida</taxon>
        <taxon>eudicotyledons</taxon>
        <taxon>Gunneridae</taxon>
        <taxon>Pentapetalae</taxon>
        <taxon>asterids</taxon>
        <taxon>campanulids</taxon>
        <taxon>Escalloniales</taxon>
        <taxon>Escalloniaceae</taxon>
        <taxon>Escallonia</taxon>
    </lineage>
</organism>
<evidence type="ECO:0000313" key="5">
    <source>
        <dbReference type="EMBL" id="KAK2987642.1"/>
    </source>
</evidence>
<dbReference type="Proteomes" id="UP001187471">
    <property type="component" value="Unassembled WGS sequence"/>
</dbReference>
<protein>
    <recommendedName>
        <fullName evidence="4">Non-haem dioxygenase N-terminal domain-containing protein</fullName>
    </recommendedName>
</protein>
<dbReference type="SUPFAM" id="SSF51197">
    <property type="entry name" value="Clavaminate synthase-like"/>
    <property type="match status" value="1"/>
</dbReference>
<keyword evidence="2" id="KW-0408">Iron</keyword>
<proteinExistence type="predicted"/>
<keyword evidence="3" id="KW-1133">Transmembrane helix</keyword>
<evidence type="ECO:0000313" key="6">
    <source>
        <dbReference type="Proteomes" id="UP001187471"/>
    </source>
</evidence>
<reference evidence="5" key="1">
    <citation type="submission" date="2022-12" db="EMBL/GenBank/DDBJ databases">
        <title>Draft genome assemblies for two species of Escallonia (Escalloniales).</title>
        <authorList>
            <person name="Chanderbali A."/>
            <person name="Dervinis C."/>
            <person name="Anghel I."/>
            <person name="Soltis D."/>
            <person name="Soltis P."/>
            <person name="Zapata F."/>
        </authorList>
    </citation>
    <scope>NUCLEOTIDE SEQUENCE</scope>
    <source>
        <strain evidence="5">UCBG92.1500</strain>
        <tissue evidence="5">Leaf</tissue>
    </source>
</reference>
<feature type="domain" description="Non-haem dioxygenase N-terminal" evidence="4">
    <location>
        <begin position="199"/>
        <end position="259"/>
    </location>
</feature>
<evidence type="ECO:0000256" key="3">
    <source>
        <dbReference type="SAM" id="Phobius"/>
    </source>
</evidence>
<dbReference type="Pfam" id="PF14226">
    <property type="entry name" value="DIOX_N"/>
    <property type="match status" value="1"/>
</dbReference>
<gene>
    <name evidence="5" type="ORF">RJ640_005844</name>
</gene>
<sequence>MHVFWFIFTFYILLIAINFIFMFNISNRGSQNRLARASIFIGPDLHLINNNTFFDGIQRLTLISKGLKQKEYTEQLSRIDLCCGSINFGREGMGIRKNFRSKRPSLEELLRSSVQNLVTATAHRWSISIELRMAVFRLAQQPYDCITNNKEWVDRDIEQVFLSIDAGHKDLKEYDLAKIIIAKRKSRHNLPKPMISRIASVVAEIGEACEKWGAFQVIYPGLPLELHAKFELAMKKFFAQPPEEKRKLRKDIGGVKPYDYGYEEFAKNLGVKYN</sequence>
<dbReference type="InterPro" id="IPR027443">
    <property type="entry name" value="IPNS-like_sf"/>
</dbReference>
<dbReference type="EMBL" id="JAVXUO010000962">
    <property type="protein sequence ID" value="KAK2987642.1"/>
    <property type="molecule type" value="Genomic_DNA"/>
</dbReference>
<comment type="caution">
    <text evidence="5">The sequence shown here is derived from an EMBL/GenBank/DDBJ whole genome shotgun (WGS) entry which is preliminary data.</text>
</comment>
<evidence type="ECO:0000256" key="2">
    <source>
        <dbReference type="ARBA" id="ARBA00023004"/>
    </source>
</evidence>
<evidence type="ECO:0000259" key="4">
    <source>
        <dbReference type="Pfam" id="PF14226"/>
    </source>
</evidence>
<accession>A0AA88RJR9</accession>
<feature type="transmembrane region" description="Helical" evidence="3">
    <location>
        <begin position="6"/>
        <end position="26"/>
    </location>
</feature>
<evidence type="ECO:0000256" key="1">
    <source>
        <dbReference type="ARBA" id="ARBA00022723"/>
    </source>
</evidence>
<keyword evidence="6" id="KW-1185">Reference proteome</keyword>
<dbReference type="InterPro" id="IPR026992">
    <property type="entry name" value="DIOX_N"/>
</dbReference>
<keyword evidence="1" id="KW-0479">Metal-binding</keyword>
<keyword evidence="3" id="KW-0472">Membrane</keyword>
<dbReference type="Gene3D" id="2.60.120.330">
    <property type="entry name" value="B-lactam Antibiotic, Isopenicillin N Synthase, Chain"/>
    <property type="match status" value="1"/>
</dbReference>
<dbReference type="GO" id="GO:0046872">
    <property type="term" value="F:metal ion binding"/>
    <property type="evidence" value="ECO:0007669"/>
    <property type="project" value="UniProtKB-KW"/>
</dbReference>